<protein>
    <recommendedName>
        <fullName evidence="6">S-protein homolog</fullName>
    </recommendedName>
</protein>
<keyword evidence="5" id="KW-0732">Signal</keyword>
<dbReference type="GO" id="GO:0005576">
    <property type="term" value="C:extracellular region"/>
    <property type="evidence" value="ECO:0007669"/>
    <property type="project" value="UniProtKB-SubCell"/>
</dbReference>
<sequence length="134" mass="15449">MMSDSAASSASVKIGLPLSRWHIHMINGLSGNQVWTVHCRSKNDDLGEHNITVGAEFTWTFKQNYWGTTLFWCNTRVANHQQHADFQAFWSGSKLLEKSCKKKTSRNCFWTAKDDGIYLKNIPAKKDDLMHKWE</sequence>
<reference evidence="7" key="1">
    <citation type="submission" date="2020-03" db="EMBL/GenBank/DDBJ databases">
        <title>A high-quality chromosome-level genome assembly of a woody plant with both climbing and erect habits, Rhamnella rubrinervis.</title>
        <authorList>
            <person name="Lu Z."/>
            <person name="Yang Y."/>
            <person name="Zhu X."/>
            <person name="Sun Y."/>
        </authorList>
    </citation>
    <scope>NUCLEOTIDE SEQUENCE</scope>
    <source>
        <strain evidence="7">BYM</strain>
        <tissue evidence="7">Leaf</tissue>
    </source>
</reference>
<gene>
    <name evidence="7" type="ORF">FNV43_RR23120</name>
</gene>
<dbReference type="GO" id="GO:0060320">
    <property type="term" value="P:rejection of self pollen"/>
    <property type="evidence" value="ECO:0007669"/>
    <property type="project" value="UniProtKB-KW"/>
</dbReference>
<organism evidence="7 8">
    <name type="scientific">Rhamnella rubrinervis</name>
    <dbReference type="NCBI Taxonomy" id="2594499"/>
    <lineage>
        <taxon>Eukaryota</taxon>
        <taxon>Viridiplantae</taxon>
        <taxon>Streptophyta</taxon>
        <taxon>Embryophyta</taxon>
        <taxon>Tracheophyta</taxon>
        <taxon>Spermatophyta</taxon>
        <taxon>Magnoliopsida</taxon>
        <taxon>eudicotyledons</taxon>
        <taxon>Gunneridae</taxon>
        <taxon>Pentapetalae</taxon>
        <taxon>rosids</taxon>
        <taxon>fabids</taxon>
        <taxon>Rosales</taxon>
        <taxon>Rhamnaceae</taxon>
        <taxon>rhamnoid group</taxon>
        <taxon>Rhamneae</taxon>
        <taxon>Rhamnella</taxon>
    </lineage>
</organism>
<dbReference type="Pfam" id="PF05938">
    <property type="entry name" value="Self-incomp_S1"/>
    <property type="match status" value="1"/>
</dbReference>
<dbReference type="PANTHER" id="PTHR31232">
    <property type="match status" value="1"/>
</dbReference>
<evidence type="ECO:0000256" key="1">
    <source>
        <dbReference type="ARBA" id="ARBA00004613"/>
    </source>
</evidence>
<keyword evidence="8" id="KW-1185">Reference proteome</keyword>
<dbReference type="Proteomes" id="UP000796880">
    <property type="component" value="Unassembled WGS sequence"/>
</dbReference>
<dbReference type="EMBL" id="VOIH02000010">
    <property type="protein sequence ID" value="KAF3436028.1"/>
    <property type="molecule type" value="Genomic_DNA"/>
</dbReference>
<evidence type="ECO:0000256" key="2">
    <source>
        <dbReference type="ARBA" id="ARBA00005581"/>
    </source>
</evidence>
<keyword evidence="4 6" id="KW-0964">Secreted</keyword>
<comment type="caution">
    <text evidence="7">The sequence shown here is derived from an EMBL/GenBank/DDBJ whole genome shotgun (WGS) entry which is preliminary data.</text>
</comment>
<evidence type="ECO:0000256" key="6">
    <source>
        <dbReference type="RuleBase" id="RU367044"/>
    </source>
</evidence>
<comment type="similarity">
    <text evidence="2 6">Belongs to the plant self-incompatibility (S1) protein family.</text>
</comment>
<dbReference type="OrthoDB" id="1727555at2759"/>
<evidence type="ECO:0000313" key="8">
    <source>
        <dbReference type="Proteomes" id="UP000796880"/>
    </source>
</evidence>
<accession>A0A8K0DVJ8</accession>
<evidence type="ECO:0000313" key="7">
    <source>
        <dbReference type="EMBL" id="KAF3436028.1"/>
    </source>
</evidence>
<evidence type="ECO:0000256" key="4">
    <source>
        <dbReference type="ARBA" id="ARBA00022525"/>
    </source>
</evidence>
<keyword evidence="3 6" id="KW-0713">Self-incompatibility</keyword>
<dbReference type="InterPro" id="IPR010264">
    <property type="entry name" value="Self-incomp_S1"/>
</dbReference>
<proteinExistence type="inferred from homology"/>
<evidence type="ECO:0000256" key="5">
    <source>
        <dbReference type="ARBA" id="ARBA00022729"/>
    </source>
</evidence>
<comment type="subcellular location">
    <subcellularLocation>
        <location evidence="1 6">Secreted</location>
    </subcellularLocation>
</comment>
<dbReference type="PANTHER" id="PTHR31232:SF156">
    <property type="entry name" value="PLANT SELF-INCOMPATIBILITY PROTEIN S1 FAMILY-RELATED"/>
    <property type="match status" value="1"/>
</dbReference>
<evidence type="ECO:0000256" key="3">
    <source>
        <dbReference type="ARBA" id="ARBA00022471"/>
    </source>
</evidence>
<dbReference type="AlphaFoldDB" id="A0A8K0DVJ8"/>
<name>A0A8K0DVJ8_9ROSA</name>